<keyword evidence="4 7" id="KW-1133">Transmembrane helix</keyword>
<comment type="subcellular location">
    <subcellularLocation>
        <location evidence="1">Membrane</location>
        <topology evidence="1">Multi-pass membrane protein</topology>
    </subcellularLocation>
</comment>
<evidence type="ECO:0000256" key="5">
    <source>
        <dbReference type="ARBA" id="ARBA00023136"/>
    </source>
</evidence>
<evidence type="ECO:0000256" key="6">
    <source>
        <dbReference type="SAM" id="MobiDB-lite"/>
    </source>
</evidence>
<feature type="compositionally biased region" description="Basic residues" evidence="6">
    <location>
        <begin position="285"/>
        <end position="295"/>
    </location>
</feature>
<dbReference type="SUPFAM" id="SSF103473">
    <property type="entry name" value="MFS general substrate transporter"/>
    <property type="match status" value="1"/>
</dbReference>
<evidence type="ECO:0000256" key="1">
    <source>
        <dbReference type="ARBA" id="ARBA00004141"/>
    </source>
</evidence>
<evidence type="ECO:0000313" key="9">
    <source>
        <dbReference type="Proteomes" id="UP000184391"/>
    </source>
</evidence>
<feature type="region of interest" description="Disordered" evidence="6">
    <location>
        <begin position="276"/>
        <end position="295"/>
    </location>
</feature>
<dbReference type="GO" id="GO:0016020">
    <property type="term" value="C:membrane"/>
    <property type="evidence" value="ECO:0007669"/>
    <property type="project" value="UniProtKB-SubCell"/>
</dbReference>
<accession>A0A1M7SGD4</accession>
<feature type="transmembrane region" description="Helical" evidence="7">
    <location>
        <begin position="121"/>
        <end position="140"/>
    </location>
</feature>
<protein>
    <submittedName>
        <fullName evidence="8">PUCC protein</fullName>
    </submittedName>
</protein>
<keyword evidence="9" id="KW-1185">Reference proteome</keyword>
<dbReference type="InterPro" id="IPR026036">
    <property type="entry name" value="PucC"/>
</dbReference>
<dbReference type="InterPro" id="IPR004896">
    <property type="entry name" value="PucC-rel"/>
</dbReference>
<dbReference type="Proteomes" id="UP000184391">
    <property type="component" value="Unassembled WGS sequence"/>
</dbReference>
<feature type="transmembrane region" description="Helical" evidence="7">
    <location>
        <begin position="27"/>
        <end position="46"/>
    </location>
</feature>
<gene>
    <name evidence="8" type="ORF">SAMN02745193_01655</name>
</gene>
<proteinExistence type="inferred from homology"/>
<keyword evidence="3 7" id="KW-0812">Transmembrane</keyword>
<evidence type="ECO:0000313" key="8">
    <source>
        <dbReference type="EMBL" id="SHN57524.1"/>
    </source>
</evidence>
<reference evidence="9" key="1">
    <citation type="submission" date="2016-12" db="EMBL/GenBank/DDBJ databases">
        <authorList>
            <person name="Varghese N."/>
            <person name="Submissions S."/>
        </authorList>
    </citation>
    <scope>NUCLEOTIDE SEQUENCE [LARGE SCALE GENOMIC DNA]</scope>
    <source>
        <strain evidence="9">DSM 11032</strain>
    </source>
</reference>
<name>A0A1M7SGD4_9SPHN</name>
<dbReference type="PANTHER" id="PTHR23538">
    <property type="entry name" value="44.5 KD BACTERIOCHLOROPHYLL SYNTHASE SUBUNIT"/>
    <property type="match status" value="1"/>
</dbReference>
<dbReference type="EMBL" id="FRDF01000008">
    <property type="protein sequence ID" value="SHN57524.1"/>
    <property type="molecule type" value="Genomic_DNA"/>
</dbReference>
<dbReference type="STRING" id="198312.SAMN02745193_01655"/>
<organism evidence="8 9">
    <name type="scientific">Erythrobacter sanguineus</name>
    <dbReference type="NCBI Taxonomy" id="198312"/>
    <lineage>
        <taxon>Bacteria</taxon>
        <taxon>Pseudomonadati</taxon>
        <taxon>Pseudomonadota</taxon>
        <taxon>Alphaproteobacteria</taxon>
        <taxon>Sphingomonadales</taxon>
        <taxon>Erythrobacteraceae</taxon>
        <taxon>Erythrobacter/Porphyrobacter group</taxon>
        <taxon>Erythrobacter</taxon>
    </lineage>
</organism>
<sequence length="295" mass="31180">MYVSLLLGSIVSALVFGVFLTDFSPGRLIQVIQGCAVVTVFLNLVATWKQEALNSSPPPTDPAAMAGTFRQSWDNFIVQRQALRRMIVIGIGTLAFTMSDALLEPYGAQALGLGVGMTTRLTAILAGGSLVGFTIASQILSRGSDPVRLAGAGALMGLPGFAMIIAAAPIQSASLFSVGVLLIGSWCRWSSVRRNGPGCCGASEQLCQCACGRAGCAFSGRLRLPAEPVSAAHKERPGACGRVFRVGWSTPPLRAGWNVQASGPCGPDVLIQPVLQQPRQEQRHPGRSRSSRWCW</sequence>
<dbReference type="InterPro" id="IPR036259">
    <property type="entry name" value="MFS_trans_sf"/>
</dbReference>
<dbReference type="RefSeq" id="WP_072674178.1">
    <property type="nucleotide sequence ID" value="NZ_FRDF01000008.1"/>
</dbReference>
<evidence type="ECO:0000256" key="2">
    <source>
        <dbReference type="ARBA" id="ARBA00008412"/>
    </source>
</evidence>
<evidence type="ECO:0000256" key="3">
    <source>
        <dbReference type="ARBA" id="ARBA00022692"/>
    </source>
</evidence>
<dbReference type="Pfam" id="PF03209">
    <property type="entry name" value="PUCC"/>
    <property type="match status" value="1"/>
</dbReference>
<comment type="similarity">
    <text evidence="2">Belongs to the PucC family.</text>
</comment>
<dbReference type="PANTHER" id="PTHR23538:SF1">
    <property type="entry name" value="44.5 KD BACTERIOCHLOROPHYLL SYNTHASE SUBUNIT"/>
    <property type="match status" value="1"/>
</dbReference>
<evidence type="ECO:0000256" key="7">
    <source>
        <dbReference type="SAM" id="Phobius"/>
    </source>
</evidence>
<keyword evidence="5 7" id="KW-0472">Membrane</keyword>
<dbReference type="AlphaFoldDB" id="A0A1M7SGD4"/>
<evidence type="ECO:0000256" key="4">
    <source>
        <dbReference type="ARBA" id="ARBA00022989"/>
    </source>
</evidence>